<proteinExistence type="predicted"/>
<keyword evidence="2" id="KW-1185">Reference proteome</keyword>
<dbReference type="RefSeq" id="WP_187639279.1">
    <property type="nucleotide sequence ID" value="NZ_VZQQ01000101.1"/>
</dbReference>
<evidence type="ECO:0008006" key="3">
    <source>
        <dbReference type="Google" id="ProtNLM"/>
    </source>
</evidence>
<dbReference type="EMBL" id="VZQQ01000101">
    <property type="protein sequence ID" value="MBC8752419.1"/>
    <property type="molecule type" value="Genomic_DNA"/>
</dbReference>
<dbReference type="Proteomes" id="UP000736373">
    <property type="component" value="Unassembled WGS sequence"/>
</dbReference>
<evidence type="ECO:0000313" key="2">
    <source>
        <dbReference type="Proteomes" id="UP000736373"/>
    </source>
</evidence>
<accession>A0ABR7Q219</accession>
<gene>
    <name evidence="1" type="ORF">F6X42_40280</name>
</gene>
<organism evidence="1 2">
    <name type="scientific">Paraburkholderia podalyriae</name>
    <dbReference type="NCBI Taxonomy" id="1938811"/>
    <lineage>
        <taxon>Bacteria</taxon>
        <taxon>Pseudomonadati</taxon>
        <taxon>Pseudomonadota</taxon>
        <taxon>Betaproteobacteria</taxon>
        <taxon>Burkholderiales</taxon>
        <taxon>Burkholderiaceae</taxon>
        <taxon>Paraburkholderia</taxon>
    </lineage>
</organism>
<sequence>MAAKSALRSITPSGIPTLREDLKTQLAPIAAALTEEIAALLAAALDDGREQTLDRLSQALSDAVPEFLLGAFEPKMLANGKSASECRPSLVAVMRASQAAPTGEACAPDEDGSTDFAVGGVSCRENAPVQRTAFNAWEQRNSCCRQTDEVKDHRFGGGSW</sequence>
<comment type="caution">
    <text evidence="1">The sequence shown here is derived from an EMBL/GenBank/DDBJ whole genome shotgun (WGS) entry which is preliminary data.</text>
</comment>
<reference evidence="1 2" key="1">
    <citation type="submission" date="2019-09" db="EMBL/GenBank/DDBJ databases">
        <title>Paraburkholderia podalyriae sp. nov., A South African Podalyria-associated rhizobium.</title>
        <authorList>
            <person name="Mavima L."/>
            <person name="Beukes C.W."/>
            <person name="Palmer M."/>
            <person name="De Meyer S.E."/>
            <person name="James E.K."/>
            <person name="Maluk M."/>
            <person name="Avontuur J.R."/>
            <person name="Chan W.Y."/>
            <person name="Venter S.N."/>
            <person name="Steenkamp E.T."/>
        </authorList>
    </citation>
    <scope>NUCLEOTIDE SEQUENCE [LARGE SCALE GENOMIC DNA]</scope>
    <source>
        <strain evidence="1 2">WC7.3b</strain>
    </source>
</reference>
<name>A0ABR7Q219_9BURK</name>
<evidence type="ECO:0000313" key="1">
    <source>
        <dbReference type="EMBL" id="MBC8752419.1"/>
    </source>
</evidence>
<protein>
    <recommendedName>
        <fullName evidence="3">DUF2267 domain-containing protein</fullName>
    </recommendedName>
</protein>